<evidence type="ECO:0000256" key="3">
    <source>
        <dbReference type="ARBA" id="ARBA00022553"/>
    </source>
</evidence>
<evidence type="ECO:0000256" key="7">
    <source>
        <dbReference type="ARBA" id="ARBA00022777"/>
    </source>
</evidence>
<reference evidence="14 15" key="1">
    <citation type="submission" date="2016-05" db="EMBL/GenBank/DDBJ databases">
        <title>Paenibacillus oryzae. sp. nov., isolated from the rice root.</title>
        <authorList>
            <person name="Zhang J."/>
            <person name="Zhang X."/>
        </authorList>
    </citation>
    <scope>NUCLEOTIDE SEQUENCE [LARGE SCALE GENOMIC DNA]</scope>
    <source>
        <strain evidence="14 15">1DrF-4</strain>
    </source>
</reference>
<dbReference type="InterPro" id="IPR003660">
    <property type="entry name" value="HAMP_dom"/>
</dbReference>
<evidence type="ECO:0000256" key="2">
    <source>
        <dbReference type="ARBA" id="ARBA00022475"/>
    </source>
</evidence>
<dbReference type="Gene3D" id="3.30.450.20">
    <property type="entry name" value="PAS domain"/>
    <property type="match status" value="1"/>
</dbReference>
<comment type="caution">
    <text evidence="14">The sequence shown here is derived from an EMBL/GenBank/DDBJ whole genome shotgun (WGS) entry which is preliminary data.</text>
</comment>
<comment type="subcellular location">
    <subcellularLocation>
        <location evidence="1">Cell membrane</location>
        <topology evidence="1">Multi-pass membrane protein</topology>
    </subcellularLocation>
</comment>
<evidence type="ECO:0000256" key="11">
    <source>
        <dbReference type="ARBA" id="ARBA00023136"/>
    </source>
</evidence>
<dbReference type="PANTHER" id="PTHR34220:SF11">
    <property type="entry name" value="SENSOR PROTEIN KINASE HPTS"/>
    <property type="match status" value="1"/>
</dbReference>
<evidence type="ECO:0000256" key="6">
    <source>
        <dbReference type="ARBA" id="ARBA00022741"/>
    </source>
</evidence>
<dbReference type="AlphaFoldDB" id="A0A1A5YQC6"/>
<keyword evidence="11 12" id="KW-0472">Membrane</keyword>
<dbReference type="Gene3D" id="3.30.565.10">
    <property type="entry name" value="Histidine kinase-like ATPase, C-terminal domain"/>
    <property type="match status" value="1"/>
</dbReference>
<feature type="domain" description="HAMP" evidence="13">
    <location>
        <begin position="320"/>
        <end position="372"/>
    </location>
</feature>
<dbReference type="InterPro" id="IPR036890">
    <property type="entry name" value="HATPase_C_sf"/>
</dbReference>
<sequence length="588" mass="65943">MSKLFDRFKYNGLFIKMFIIMVVSIIAVSVTTTWTTINVSERVFTETFSITNTKVINQINNNLDTFNYSIALATNKLAQSGTAREFMTEADGSSLANFRSFYAMGDVMKRINSGLDAYGIDITVAGINGRIFASSGQSPLAMTHDELMQHPLTLRSLESPRRILYQHINSKHGVPLLVATRPLSDRTTDKVYGMIFFTMTEKEFAGFYNTYTSEGNEVAVISGNGTIVSSGRKEWIGTDGRELLAYVKSMEEAGKPYMNVAIQNREHIVLSRYLSSLDYYIVNLIDKKTAIGQLTDMPSIIISVGVIVGVALIIVFLISRRLTRSLTRLVKQISTISKYEFHHKVSVGGSYETRELGLAFNGMLEELQDYVAKLVQTEKQRRNAELEALQGQINPHFLYNTLASVKFMVQHGDRERAAETINALISLLQNMIGNVSETITLSQELVNMKNYVLINHVRYGERIKMNYFIAPDCLGCHLPKLIIQPFIENAFFHGFNAKAEGHIYFMASKEADALICEVVDNGDGFDMKTDQGAENLKSSGKRQLFTGIGVRNVHERVQLLYGESYGVEINSHPGEGTRVKIRLPIIKE</sequence>
<keyword evidence="7" id="KW-0418">Kinase</keyword>
<evidence type="ECO:0000256" key="12">
    <source>
        <dbReference type="SAM" id="Phobius"/>
    </source>
</evidence>
<dbReference type="Proteomes" id="UP000092024">
    <property type="component" value="Unassembled WGS sequence"/>
</dbReference>
<keyword evidence="9 12" id="KW-1133">Transmembrane helix</keyword>
<dbReference type="STRING" id="1844972.A7K91_08885"/>
<keyword evidence="2" id="KW-1003">Cell membrane</keyword>
<evidence type="ECO:0000256" key="4">
    <source>
        <dbReference type="ARBA" id="ARBA00022679"/>
    </source>
</evidence>
<evidence type="ECO:0000313" key="14">
    <source>
        <dbReference type="EMBL" id="OBR67827.1"/>
    </source>
</evidence>
<evidence type="ECO:0000256" key="9">
    <source>
        <dbReference type="ARBA" id="ARBA00022989"/>
    </source>
</evidence>
<keyword evidence="8" id="KW-0067">ATP-binding</keyword>
<dbReference type="CDD" id="cd06225">
    <property type="entry name" value="HAMP"/>
    <property type="match status" value="1"/>
</dbReference>
<dbReference type="GO" id="GO:0000155">
    <property type="term" value="F:phosphorelay sensor kinase activity"/>
    <property type="evidence" value="ECO:0007669"/>
    <property type="project" value="InterPro"/>
</dbReference>
<dbReference type="InterPro" id="IPR050640">
    <property type="entry name" value="Bact_2-comp_sensor_kinase"/>
</dbReference>
<dbReference type="PANTHER" id="PTHR34220">
    <property type="entry name" value="SENSOR HISTIDINE KINASE YPDA"/>
    <property type="match status" value="1"/>
</dbReference>
<dbReference type="EMBL" id="LYPA01000031">
    <property type="protein sequence ID" value="OBR67827.1"/>
    <property type="molecule type" value="Genomic_DNA"/>
</dbReference>
<proteinExistence type="predicted"/>
<keyword evidence="5 12" id="KW-0812">Transmembrane</keyword>
<evidence type="ECO:0000256" key="1">
    <source>
        <dbReference type="ARBA" id="ARBA00004651"/>
    </source>
</evidence>
<evidence type="ECO:0000256" key="8">
    <source>
        <dbReference type="ARBA" id="ARBA00022840"/>
    </source>
</evidence>
<dbReference type="Pfam" id="PF02518">
    <property type="entry name" value="HATPase_c"/>
    <property type="match status" value="1"/>
</dbReference>
<evidence type="ECO:0000256" key="5">
    <source>
        <dbReference type="ARBA" id="ARBA00022692"/>
    </source>
</evidence>
<feature type="transmembrane region" description="Helical" evidence="12">
    <location>
        <begin position="297"/>
        <end position="318"/>
    </location>
</feature>
<dbReference type="GO" id="GO:0005524">
    <property type="term" value="F:ATP binding"/>
    <property type="evidence" value="ECO:0007669"/>
    <property type="project" value="UniProtKB-KW"/>
</dbReference>
<dbReference type="SMART" id="SM00304">
    <property type="entry name" value="HAMP"/>
    <property type="match status" value="1"/>
</dbReference>
<dbReference type="InterPro" id="IPR010559">
    <property type="entry name" value="Sig_transdc_His_kin_internal"/>
</dbReference>
<dbReference type="InterPro" id="IPR003594">
    <property type="entry name" value="HATPase_dom"/>
</dbReference>
<keyword evidence="4" id="KW-0808">Transferase</keyword>
<evidence type="ECO:0000256" key="10">
    <source>
        <dbReference type="ARBA" id="ARBA00023012"/>
    </source>
</evidence>
<name>A0A1A5YQC6_9BACL</name>
<keyword evidence="15" id="KW-1185">Reference proteome</keyword>
<feature type="transmembrane region" description="Helical" evidence="12">
    <location>
        <begin position="12"/>
        <end position="34"/>
    </location>
</feature>
<accession>A0A1A5YQC6</accession>
<gene>
    <name evidence="14" type="ORF">A7K91_08885</name>
</gene>
<protein>
    <recommendedName>
        <fullName evidence="13">HAMP domain-containing protein</fullName>
    </recommendedName>
</protein>
<dbReference type="OrthoDB" id="9776552at2"/>
<evidence type="ECO:0000259" key="13">
    <source>
        <dbReference type="PROSITE" id="PS50885"/>
    </source>
</evidence>
<dbReference type="PROSITE" id="PS50885">
    <property type="entry name" value="HAMP"/>
    <property type="match status" value="1"/>
</dbReference>
<dbReference type="Gene3D" id="6.10.340.10">
    <property type="match status" value="1"/>
</dbReference>
<keyword evidence="3" id="KW-0597">Phosphoprotein</keyword>
<keyword evidence="6" id="KW-0547">Nucleotide-binding</keyword>
<dbReference type="Pfam" id="PF06580">
    <property type="entry name" value="His_kinase"/>
    <property type="match status" value="1"/>
</dbReference>
<dbReference type="GO" id="GO:0005886">
    <property type="term" value="C:plasma membrane"/>
    <property type="evidence" value="ECO:0007669"/>
    <property type="project" value="UniProtKB-SubCell"/>
</dbReference>
<dbReference type="RefSeq" id="WP_068680236.1">
    <property type="nucleotide sequence ID" value="NZ_LYPA01000031.1"/>
</dbReference>
<dbReference type="Pfam" id="PF00672">
    <property type="entry name" value="HAMP"/>
    <property type="match status" value="1"/>
</dbReference>
<dbReference type="SUPFAM" id="SSF55874">
    <property type="entry name" value="ATPase domain of HSP90 chaperone/DNA topoisomerase II/histidine kinase"/>
    <property type="match status" value="1"/>
</dbReference>
<keyword evidence="10" id="KW-0902">Two-component regulatory system</keyword>
<organism evidence="14 15">
    <name type="scientific">Paenibacillus oryzae</name>
    <dbReference type="NCBI Taxonomy" id="1844972"/>
    <lineage>
        <taxon>Bacteria</taxon>
        <taxon>Bacillati</taxon>
        <taxon>Bacillota</taxon>
        <taxon>Bacilli</taxon>
        <taxon>Bacillales</taxon>
        <taxon>Paenibacillaceae</taxon>
        <taxon>Paenibacillus</taxon>
    </lineage>
</organism>
<evidence type="ECO:0000313" key="15">
    <source>
        <dbReference type="Proteomes" id="UP000092024"/>
    </source>
</evidence>